<name>A0A977TP07_9BBAC</name>
<keyword evidence="2" id="KW-1185">Reference proteome</keyword>
<dbReference type="EMBL" id="ON803509">
    <property type="protein sequence ID" value="UXX41836.1"/>
    <property type="molecule type" value="Genomic_DNA"/>
</dbReference>
<proteinExistence type="predicted"/>
<reference evidence="1" key="1">
    <citation type="journal article" date="2022" name="Virus Res.">
        <title>Genome analysis of Psilogramma increta granulovirus and its intrapopulation diversity.</title>
        <authorList>
            <person name="Zhang H."/>
            <person name="Li L."/>
            <person name="Chen B."/>
            <person name="Zuo Y."/>
            <person name="Wu W."/>
            <person name="Yuan M."/>
            <person name="Yang K."/>
        </authorList>
    </citation>
    <scope>NUCLEOTIDE SEQUENCE</scope>
    <source>
        <strain evidence="1">GZ</strain>
    </source>
</reference>
<organism evidence="1 2">
    <name type="scientific">Psilogramma increta granulovirus</name>
    <dbReference type="NCBI Taxonomy" id="2953508"/>
    <lineage>
        <taxon>Viruses</taxon>
        <taxon>Viruses incertae sedis</taxon>
        <taxon>Naldaviricetes</taxon>
        <taxon>Lefavirales</taxon>
        <taxon>Baculoviridae</taxon>
        <taxon>Betabaculovirus</taxon>
        <taxon>Betabaculovirus psincretae</taxon>
    </lineage>
</organism>
<dbReference type="Proteomes" id="UP001265762">
    <property type="component" value="Segment"/>
</dbReference>
<sequence length="104" mass="12722">MHEDIMVVLKNYTKKYNLLDDMYHELRQQYDKTQYELKCIKNLLLEMCKLVVPDKQYVVQQMLDKHDSRYKTQFEFNNTPLATIRFDHQLKPELGINYLWDLGF</sequence>
<protein>
    <submittedName>
        <fullName evidence="1">Uncharacterized protein</fullName>
    </submittedName>
</protein>
<evidence type="ECO:0000313" key="1">
    <source>
        <dbReference type="EMBL" id="UXX41836.1"/>
    </source>
</evidence>
<evidence type="ECO:0000313" key="2">
    <source>
        <dbReference type="Proteomes" id="UP001265762"/>
    </source>
</evidence>
<accession>A0A977TP07</accession>